<dbReference type="AlphaFoldDB" id="A0A6N2U6N1"/>
<dbReference type="EMBL" id="CACRST010000018">
    <property type="protein sequence ID" value="VYT13358.1"/>
    <property type="molecule type" value="Genomic_DNA"/>
</dbReference>
<feature type="transmembrane region" description="Helical" evidence="1">
    <location>
        <begin position="6"/>
        <end position="27"/>
    </location>
</feature>
<keyword evidence="1" id="KW-1133">Transmembrane helix</keyword>
<name>A0A6N2U6N1_9FIRM</name>
<keyword evidence="1" id="KW-0472">Membrane</keyword>
<evidence type="ECO:0000313" key="2">
    <source>
        <dbReference type="EMBL" id="VYT13358.1"/>
    </source>
</evidence>
<dbReference type="InterPro" id="IPR008407">
    <property type="entry name" value="Brnchd-chn_aa_trnsp_AzlD"/>
</dbReference>
<protein>
    <submittedName>
        <fullName evidence="2">Branched-chain amino acid transport protein (AzlD)</fullName>
    </submittedName>
</protein>
<feature type="transmembrane region" description="Helical" evidence="1">
    <location>
        <begin position="39"/>
        <end position="59"/>
    </location>
</feature>
<sequence length="106" mass="11523">MNHSVYLYILVMAGVTYLIRMLPLVLFKKEISNPFFKSFLYYVPYACLAAMTFPAILTAPSSGMLAGAAGLLAALVAAYCEKSLLTVALCSCGAVFVVERILEMIK</sequence>
<evidence type="ECO:0000256" key="1">
    <source>
        <dbReference type="SAM" id="Phobius"/>
    </source>
</evidence>
<reference evidence="2" key="1">
    <citation type="submission" date="2019-11" db="EMBL/GenBank/DDBJ databases">
        <authorList>
            <person name="Feng L."/>
        </authorList>
    </citation>
    <scope>NUCLEOTIDE SEQUENCE</scope>
    <source>
        <strain evidence="2">BgluceraseaLFYP119</strain>
    </source>
</reference>
<gene>
    <name evidence="2" type="ORF">BGLFYP119_01938</name>
</gene>
<accession>A0A6N2U6N1</accession>
<proteinExistence type="predicted"/>
<dbReference type="RefSeq" id="WP_156354367.1">
    <property type="nucleotide sequence ID" value="NZ_CACRST010000018.1"/>
</dbReference>
<feature type="transmembrane region" description="Helical" evidence="1">
    <location>
        <begin position="65"/>
        <end position="98"/>
    </location>
</feature>
<keyword evidence="1" id="KW-0812">Transmembrane</keyword>
<dbReference type="Pfam" id="PF05437">
    <property type="entry name" value="AzlD"/>
    <property type="match status" value="1"/>
</dbReference>
<organism evidence="2">
    <name type="scientific">Blautia glucerasea</name>
    <dbReference type="NCBI Taxonomy" id="536633"/>
    <lineage>
        <taxon>Bacteria</taxon>
        <taxon>Bacillati</taxon>
        <taxon>Bacillota</taxon>
        <taxon>Clostridia</taxon>
        <taxon>Lachnospirales</taxon>
        <taxon>Lachnospiraceae</taxon>
        <taxon>Blautia</taxon>
    </lineage>
</organism>